<dbReference type="AlphaFoldDB" id="A0A9N9HY33"/>
<feature type="non-terminal residue" evidence="1">
    <location>
        <position position="1"/>
    </location>
</feature>
<comment type="caution">
    <text evidence="1">The sequence shown here is derived from an EMBL/GenBank/DDBJ whole genome shotgun (WGS) entry which is preliminary data.</text>
</comment>
<protein>
    <submittedName>
        <fullName evidence="1">9084_t:CDS:1</fullName>
    </submittedName>
</protein>
<feature type="non-terminal residue" evidence="1">
    <location>
        <position position="70"/>
    </location>
</feature>
<accession>A0A9N9HY33</accession>
<dbReference type="Proteomes" id="UP000789396">
    <property type="component" value="Unassembled WGS sequence"/>
</dbReference>
<proteinExistence type="predicted"/>
<gene>
    <name evidence="1" type="ORF">RFULGI_LOCUS10889</name>
</gene>
<keyword evidence="2" id="KW-1185">Reference proteome</keyword>
<sequence>KRCIDPNPEKRPTAKSVNLQVGFWIEEMLSLDEDNEIKMQFLENDNTLQVINTNTNLSLISKPIDTIEIS</sequence>
<evidence type="ECO:0000313" key="1">
    <source>
        <dbReference type="EMBL" id="CAG8711690.1"/>
    </source>
</evidence>
<dbReference type="EMBL" id="CAJVPZ010022459">
    <property type="protein sequence ID" value="CAG8711690.1"/>
    <property type="molecule type" value="Genomic_DNA"/>
</dbReference>
<name>A0A9N9HY33_9GLOM</name>
<dbReference type="OrthoDB" id="2445072at2759"/>
<evidence type="ECO:0000313" key="2">
    <source>
        <dbReference type="Proteomes" id="UP000789396"/>
    </source>
</evidence>
<organism evidence="1 2">
    <name type="scientific">Racocetra fulgida</name>
    <dbReference type="NCBI Taxonomy" id="60492"/>
    <lineage>
        <taxon>Eukaryota</taxon>
        <taxon>Fungi</taxon>
        <taxon>Fungi incertae sedis</taxon>
        <taxon>Mucoromycota</taxon>
        <taxon>Glomeromycotina</taxon>
        <taxon>Glomeromycetes</taxon>
        <taxon>Diversisporales</taxon>
        <taxon>Gigasporaceae</taxon>
        <taxon>Racocetra</taxon>
    </lineage>
</organism>
<reference evidence="1" key="1">
    <citation type="submission" date="2021-06" db="EMBL/GenBank/DDBJ databases">
        <authorList>
            <person name="Kallberg Y."/>
            <person name="Tangrot J."/>
            <person name="Rosling A."/>
        </authorList>
    </citation>
    <scope>NUCLEOTIDE SEQUENCE</scope>
    <source>
        <strain evidence="1">IN212</strain>
    </source>
</reference>